<evidence type="ECO:0000313" key="4">
    <source>
        <dbReference type="EMBL" id="CAF3533562.1"/>
    </source>
</evidence>
<name>A0A818J0D7_9BILA</name>
<dbReference type="Proteomes" id="UP000663891">
    <property type="component" value="Unassembled WGS sequence"/>
</dbReference>
<dbReference type="EMBL" id="CAJNON010000325">
    <property type="protein sequence ID" value="CAF1196812.1"/>
    <property type="molecule type" value="Genomic_DNA"/>
</dbReference>
<evidence type="ECO:0000313" key="5">
    <source>
        <dbReference type="Proteomes" id="UP000663881"/>
    </source>
</evidence>
<dbReference type="AlphaFoldDB" id="A0A818J0D7"/>
<feature type="transmembrane region" description="Helical" evidence="1">
    <location>
        <begin position="290"/>
        <end position="313"/>
    </location>
</feature>
<dbReference type="EMBL" id="CAJOAY010000095">
    <property type="protein sequence ID" value="CAF3533562.1"/>
    <property type="molecule type" value="Genomic_DNA"/>
</dbReference>
<keyword evidence="1" id="KW-0472">Membrane</keyword>
<reference evidence="4" key="1">
    <citation type="submission" date="2021-02" db="EMBL/GenBank/DDBJ databases">
        <authorList>
            <person name="Nowell W R."/>
        </authorList>
    </citation>
    <scope>NUCLEOTIDE SEQUENCE</scope>
</reference>
<proteinExistence type="predicted"/>
<accession>A0A818J0D7</accession>
<evidence type="ECO:0000313" key="3">
    <source>
        <dbReference type="EMBL" id="CAF1196812.1"/>
    </source>
</evidence>
<evidence type="ECO:0000256" key="1">
    <source>
        <dbReference type="SAM" id="Phobius"/>
    </source>
</evidence>
<dbReference type="Proteomes" id="UP000663881">
    <property type="component" value="Unassembled WGS sequence"/>
</dbReference>
<gene>
    <name evidence="4" type="ORF">OKA104_LOCUS3229</name>
    <name evidence="3" type="ORF">VCS650_LOCUS25383</name>
</gene>
<organism evidence="4 5">
    <name type="scientific">Adineta steineri</name>
    <dbReference type="NCBI Taxonomy" id="433720"/>
    <lineage>
        <taxon>Eukaryota</taxon>
        <taxon>Metazoa</taxon>
        <taxon>Spiralia</taxon>
        <taxon>Gnathifera</taxon>
        <taxon>Rotifera</taxon>
        <taxon>Eurotatoria</taxon>
        <taxon>Bdelloidea</taxon>
        <taxon>Adinetida</taxon>
        <taxon>Adinetidae</taxon>
        <taxon>Adineta</taxon>
    </lineage>
</organism>
<feature type="chain" id="PRO_5035615168" evidence="2">
    <location>
        <begin position="23"/>
        <end position="326"/>
    </location>
</feature>
<comment type="caution">
    <text evidence="4">The sequence shown here is derived from an EMBL/GenBank/DDBJ whole genome shotgun (WGS) entry which is preliminary data.</text>
</comment>
<feature type="signal peptide" evidence="2">
    <location>
        <begin position="1"/>
        <end position="22"/>
    </location>
</feature>
<keyword evidence="1" id="KW-0812">Transmembrane</keyword>
<evidence type="ECO:0000256" key="2">
    <source>
        <dbReference type="SAM" id="SignalP"/>
    </source>
</evidence>
<sequence length="326" mass="38051">MLIVNTSFIFLLILIHLQNVLTLFCIKNSSLEILRNDFLLNNGSFTLRKLRNKTIYSYEKNAICHVKICIDYSQINGNISIEFGEINNHTGNYIGLEIWFPLIKKYNSILSCIDYICSTGNLCDQIFVEKWIYWLTNRNHEILQNNLINLLTFGNQSGTCDIIGKPILCSSRVCVAEYIENSNNTVLGNGCSEESSLMHIEVYVKIQSIELRSIQYKELLYFCTSHNCNDELTFKHVWKETSSLFNLFKPILNWLRLRNKTNLSSTSTSTNRPKKIESQLNINKYSSRTLFWLFFLFFMILIGITSGFYCFYYKKWQGYIATRTTL</sequence>
<protein>
    <submittedName>
        <fullName evidence="4">Uncharacterized protein</fullName>
    </submittedName>
</protein>
<dbReference type="OrthoDB" id="10026463at2759"/>
<keyword evidence="1" id="KW-1133">Transmembrane helix</keyword>
<keyword evidence="2" id="KW-0732">Signal</keyword>